<dbReference type="RefSeq" id="WP_379596392.1">
    <property type="nucleotide sequence ID" value="NZ_JBHRTN010000010.1"/>
</dbReference>
<protein>
    <submittedName>
        <fullName evidence="1">Uncharacterized protein</fullName>
    </submittedName>
</protein>
<comment type="caution">
    <text evidence="1">The sequence shown here is derived from an EMBL/GenBank/DDBJ whole genome shotgun (WGS) entry which is preliminary data.</text>
</comment>
<keyword evidence="2" id="KW-1185">Reference proteome</keyword>
<dbReference type="EMBL" id="JBHRTN010000010">
    <property type="protein sequence ID" value="MFC3125586.1"/>
    <property type="molecule type" value="Genomic_DNA"/>
</dbReference>
<name>A0ABV7G271_9PROT</name>
<evidence type="ECO:0000313" key="1">
    <source>
        <dbReference type="EMBL" id="MFC3125586.1"/>
    </source>
</evidence>
<organism evidence="1 2">
    <name type="scientific">Teichococcus globiformis</name>
    <dbReference type="NCBI Taxonomy" id="2307229"/>
    <lineage>
        <taxon>Bacteria</taxon>
        <taxon>Pseudomonadati</taxon>
        <taxon>Pseudomonadota</taxon>
        <taxon>Alphaproteobacteria</taxon>
        <taxon>Acetobacterales</taxon>
        <taxon>Roseomonadaceae</taxon>
        <taxon>Roseomonas</taxon>
    </lineage>
</organism>
<accession>A0ABV7G271</accession>
<sequence length="85" mass="9987">MSDLWNGLPDEPHRSDWHWIEDGDGLRPLLWRGDDWPEPADRRSWRDGFAMLEPADLRNGRYHGRVMMPPVVAARFRLDVMFATA</sequence>
<evidence type="ECO:0000313" key="2">
    <source>
        <dbReference type="Proteomes" id="UP001595593"/>
    </source>
</evidence>
<proteinExistence type="predicted"/>
<gene>
    <name evidence="1" type="ORF">ACFOD4_10970</name>
</gene>
<dbReference type="Proteomes" id="UP001595593">
    <property type="component" value="Unassembled WGS sequence"/>
</dbReference>
<reference evidence="2" key="1">
    <citation type="journal article" date="2019" name="Int. J. Syst. Evol. Microbiol.">
        <title>The Global Catalogue of Microorganisms (GCM) 10K type strain sequencing project: providing services to taxonomists for standard genome sequencing and annotation.</title>
        <authorList>
            <consortium name="The Broad Institute Genomics Platform"/>
            <consortium name="The Broad Institute Genome Sequencing Center for Infectious Disease"/>
            <person name="Wu L."/>
            <person name="Ma J."/>
        </authorList>
    </citation>
    <scope>NUCLEOTIDE SEQUENCE [LARGE SCALE GENOMIC DNA]</scope>
    <source>
        <strain evidence="2">KCTC 52094</strain>
    </source>
</reference>